<dbReference type="FunFam" id="3.90.640.10:FF:000007">
    <property type="entry name" value="Actin like 7B"/>
    <property type="match status" value="1"/>
</dbReference>
<dbReference type="FunFam" id="3.30.420.40:FF:000291">
    <property type="entry name" value="Actin, alpha skeletal muscle"/>
    <property type="match status" value="1"/>
</dbReference>
<comment type="subcellular location">
    <subcellularLocation>
        <location evidence="1">Cytoplasm</location>
    </subcellularLocation>
</comment>
<evidence type="ECO:0000256" key="3">
    <source>
        <dbReference type="ARBA" id="ARBA00022741"/>
    </source>
</evidence>
<evidence type="ECO:0000256" key="5">
    <source>
        <dbReference type="RuleBase" id="RU000487"/>
    </source>
</evidence>
<organism evidence="8 9">
    <name type="scientific">Trichinella spiralis</name>
    <name type="common">Trichina worm</name>
    <dbReference type="NCBI Taxonomy" id="6334"/>
    <lineage>
        <taxon>Eukaryota</taxon>
        <taxon>Metazoa</taxon>
        <taxon>Ecdysozoa</taxon>
        <taxon>Nematoda</taxon>
        <taxon>Enoplea</taxon>
        <taxon>Dorylaimia</taxon>
        <taxon>Trichinellida</taxon>
        <taxon>Trichinellidae</taxon>
        <taxon>Trichinella</taxon>
    </lineage>
</organism>
<evidence type="ECO:0000256" key="4">
    <source>
        <dbReference type="ARBA" id="ARBA00022840"/>
    </source>
</evidence>
<dbReference type="PRINTS" id="PR00190">
    <property type="entry name" value="ACTIN"/>
</dbReference>
<feature type="domain" description="Reverse transcriptase/retrotransposon-derived protein RNase H-like" evidence="7">
    <location>
        <begin position="909"/>
        <end position="981"/>
    </location>
</feature>
<dbReference type="InterPro" id="IPR020902">
    <property type="entry name" value="Actin/actin-like_CS"/>
</dbReference>
<evidence type="ECO:0000313" key="9">
    <source>
        <dbReference type="Proteomes" id="UP000054776"/>
    </source>
</evidence>
<feature type="compositionally biased region" description="Low complexity" evidence="6">
    <location>
        <begin position="1224"/>
        <end position="1242"/>
    </location>
</feature>
<name>A0A0V1BNS0_TRISP</name>
<dbReference type="InterPro" id="IPR041577">
    <property type="entry name" value="RT_RNaseH_2"/>
</dbReference>
<dbReference type="Gene3D" id="3.30.420.40">
    <property type="match status" value="3"/>
</dbReference>
<dbReference type="STRING" id="6334.A0A0V1BNS0"/>
<dbReference type="Gene3D" id="3.10.10.10">
    <property type="entry name" value="HIV Type 1 Reverse Transcriptase, subunit A, domain 1"/>
    <property type="match status" value="1"/>
</dbReference>
<dbReference type="Gene3D" id="3.90.640.10">
    <property type="entry name" value="Actin, Chain A, domain 4"/>
    <property type="match status" value="2"/>
</dbReference>
<comment type="caution">
    <text evidence="8">The sequence shown here is derived from an EMBL/GenBank/DDBJ whole genome shotgun (WGS) entry which is preliminary data.</text>
</comment>
<evidence type="ECO:0000256" key="1">
    <source>
        <dbReference type="ARBA" id="ARBA00004496"/>
    </source>
</evidence>
<gene>
    <name evidence="8" type="ORF">T01_1727</name>
</gene>
<feature type="region of interest" description="Disordered" evidence="6">
    <location>
        <begin position="1178"/>
        <end position="1253"/>
    </location>
</feature>
<sequence length="1253" mass="141033">MDPDSTRPVVIDNGSGVFKAGFAGDDAPISVFPSIIGHPRYQGVLIGMAEKSSYVGDEAQNMRGLLTIKYPIEHGIVTNWDDMEILWHHTFYNEMRVAPKEHPVLLTEAPMNPKSNREKMMEIMFESFKTPAIYVAIQAVLSLYASGRTTGIVLDCGDGVSHTVPIYEGFAMPHAILRHDLAGRDLTNYMINLLTERGYSFTTTAEREIVRDIKEKLCFVAGDFEHAIITERMNRRHEVIHFISLFCSAEREIVRDIKEKLCFVAGDFEHAIITERMNRRLSTSYQLPDGHVIKIGSERFRCPEALFQPSLLGLECCGLPETINISIMKCDLDLRSQLYENVILSGGSTMFPGTEHRMTKELRVLGPDAVNVKIHTPPERKYSVWIGGSILASLSAFQNMWISYKDYEEHGSAIVHRKRRKGVEVLASSIPRLCSTDRGTWDRPVETLASLLTASTFEYVQGCKTYDDAIAKLSEVYVKPKNVIFARYEFISRKQRDGESLEEFLHALQRLSKYCEFKNLTAEQYHDEMIGDTLINNMSSNEIRTRLLEHSVISLQEAVNKAMVLNSAKENAKLYTNSDLIINSVSPADPGIEMTNTSAAIKQECYFCGKGRHPRINCPASNISCNNCGKVGNFAEVYRSASKRTASVSVTSLISSSTLSTATEFKNAIVEATINGTNITALSDIGSSLSFIDERLCKTLQLKLLPAMPWQTSNYTAFIVPVPNCTSYRMPILTPKAPLTICGLALAKIPVPSLFVNLCTNYKPVAVKSRRYSVAEAKFINDEVRRLLAENIIEESCSPWRAQALVVTSDNHKKRMVIDYSQTINRFTLLDAYALPKINDMIKLLGYIIEQGTFKRDPKRFKPLQHFPLPRNTASLHRVLRMFAAYSQWIPRFSEKIHALTRCTKFLFTQPAVDAFKALTKDTVNSVVTAIDDELPFTVETDASDHAITATLIKLGKPVAFFSRMLSYSEQRHSSVEKEARRVFLIPVCISMPRHLYPNNQQMPIPAFLLILYACLYSYGSRILIHVEQPENILTLTWRGHQPHDYAQSSRKRRGRKIQWNYVESGHFSAKIPQSRIEQWEEVIGLALHSLRTLLSTATNGTPHERLFGYPRQTLTGTSLPTWLTTPGIVLMRRLNRTNKHDPLVEEVELLEANPKYAHVRLSDGRETTESLRHLAPARGKFVTEDGSLDETQVGTGAHREENEKAEKPDANDITPENSERKTGTSSNTTTTLHKNKTSTTTPAGQRPILGEG</sequence>
<dbReference type="PROSITE" id="PS01132">
    <property type="entry name" value="ACTINS_ACT_LIKE"/>
    <property type="match status" value="1"/>
</dbReference>
<dbReference type="Pfam" id="PF00022">
    <property type="entry name" value="Actin"/>
    <property type="match status" value="1"/>
</dbReference>
<accession>A0A0V1BNS0</accession>
<evidence type="ECO:0000256" key="6">
    <source>
        <dbReference type="SAM" id="MobiDB-lite"/>
    </source>
</evidence>
<keyword evidence="2" id="KW-0963">Cytoplasm</keyword>
<feature type="compositionally biased region" description="Basic and acidic residues" evidence="6">
    <location>
        <begin position="1198"/>
        <end position="1211"/>
    </location>
</feature>
<keyword evidence="9" id="KW-1185">Reference proteome</keyword>
<dbReference type="OrthoDB" id="6430458at2759"/>
<keyword evidence="3" id="KW-0547">Nucleotide-binding</keyword>
<dbReference type="Gene3D" id="3.30.70.270">
    <property type="match status" value="1"/>
</dbReference>
<dbReference type="InterPro" id="IPR043502">
    <property type="entry name" value="DNA/RNA_pol_sf"/>
</dbReference>
<dbReference type="Proteomes" id="UP000054776">
    <property type="component" value="Unassembled WGS sequence"/>
</dbReference>
<dbReference type="Gene3D" id="2.40.70.10">
    <property type="entry name" value="Acid Proteases"/>
    <property type="match status" value="1"/>
</dbReference>
<dbReference type="SUPFAM" id="SSF56672">
    <property type="entry name" value="DNA/RNA polymerases"/>
    <property type="match status" value="1"/>
</dbReference>
<dbReference type="PANTHER" id="PTHR11937">
    <property type="entry name" value="ACTIN"/>
    <property type="match status" value="1"/>
</dbReference>
<dbReference type="Pfam" id="PF17919">
    <property type="entry name" value="RT_RNaseH_2"/>
    <property type="match status" value="1"/>
</dbReference>
<dbReference type="InterPro" id="IPR004000">
    <property type="entry name" value="Actin"/>
</dbReference>
<dbReference type="InterPro" id="IPR043129">
    <property type="entry name" value="ATPase_NBD"/>
</dbReference>
<keyword evidence="4" id="KW-0067">ATP-binding</keyword>
<dbReference type="FunFam" id="3.30.420.40:FF:000058">
    <property type="entry name" value="Putative actin-related protein 5"/>
    <property type="match status" value="1"/>
</dbReference>
<dbReference type="GO" id="GO:0005524">
    <property type="term" value="F:ATP binding"/>
    <property type="evidence" value="ECO:0007669"/>
    <property type="project" value="UniProtKB-KW"/>
</dbReference>
<reference evidence="8 9" key="1">
    <citation type="submission" date="2015-01" db="EMBL/GenBank/DDBJ databases">
        <title>Evolution of Trichinella species and genotypes.</title>
        <authorList>
            <person name="Korhonen P.K."/>
            <person name="Edoardo P."/>
            <person name="Giuseppe L.R."/>
            <person name="Gasser R.B."/>
        </authorList>
    </citation>
    <scope>NUCLEOTIDE SEQUENCE [LARGE SCALE GENOMIC DNA]</scope>
    <source>
        <strain evidence="8">ISS3</strain>
    </source>
</reference>
<dbReference type="SUPFAM" id="SSF53067">
    <property type="entry name" value="Actin-like ATPase domain"/>
    <property type="match status" value="3"/>
</dbReference>
<evidence type="ECO:0000256" key="2">
    <source>
        <dbReference type="ARBA" id="ARBA00022490"/>
    </source>
</evidence>
<comment type="similarity">
    <text evidence="5">Belongs to the actin family.</text>
</comment>
<dbReference type="SMART" id="SM00268">
    <property type="entry name" value="ACTIN"/>
    <property type="match status" value="1"/>
</dbReference>
<dbReference type="AlphaFoldDB" id="A0A0V1BNS0"/>
<protein>
    <submittedName>
        <fullName evidence="8">Actin, acrosomal process isoform</fullName>
    </submittedName>
</protein>
<evidence type="ECO:0000259" key="7">
    <source>
        <dbReference type="Pfam" id="PF17919"/>
    </source>
</evidence>
<evidence type="ECO:0000313" key="8">
    <source>
        <dbReference type="EMBL" id="KRY38398.1"/>
    </source>
</evidence>
<dbReference type="InterPro" id="IPR043128">
    <property type="entry name" value="Rev_trsase/Diguanyl_cyclase"/>
</dbReference>
<dbReference type="GO" id="GO:0005737">
    <property type="term" value="C:cytoplasm"/>
    <property type="evidence" value="ECO:0007669"/>
    <property type="project" value="UniProtKB-SubCell"/>
</dbReference>
<dbReference type="InParanoid" id="A0A0V1BNS0"/>
<dbReference type="InterPro" id="IPR021109">
    <property type="entry name" value="Peptidase_aspartic_dom_sf"/>
</dbReference>
<dbReference type="EMBL" id="JYDH01000026">
    <property type="protein sequence ID" value="KRY38398.1"/>
    <property type="molecule type" value="Genomic_DNA"/>
</dbReference>
<proteinExistence type="inferred from homology"/>